<accession>A0ABV4Q4W1</accession>
<feature type="domain" description="ParB-like N-terminal" evidence="2">
    <location>
        <begin position="35"/>
        <end position="119"/>
    </location>
</feature>
<proteinExistence type="predicted"/>
<dbReference type="InterPro" id="IPR003115">
    <property type="entry name" value="ParB_N"/>
</dbReference>
<dbReference type="SUPFAM" id="SSF110849">
    <property type="entry name" value="ParB/Sulfiredoxin"/>
    <property type="match status" value="1"/>
</dbReference>
<dbReference type="Proteomes" id="UP001569963">
    <property type="component" value="Unassembled WGS sequence"/>
</dbReference>
<name>A0ABV4Q4W1_9ACTN</name>
<reference evidence="3 4" key="1">
    <citation type="submission" date="2023-11" db="EMBL/GenBank/DDBJ databases">
        <title>Actinomadura monticuli sp. nov., isolated from volcanic ash.</title>
        <authorList>
            <person name="Lee S.D."/>
            <person name="Yang H."/>
            <person name="Kim I.S."/>
        </authorList>
    </citation>
    <scope>NUCLEOTIDE SEQUENCE [LARGE SCALE GENOMIC DNA]</scope>
    <source>
        <strain evidence="3 4">DLS-62</strain>
    </source>
</reference>
<dbReference type="SMART" id="SM00470">
    <property type="entry name" value="ParB"/>
    <property type="match status" value="1"/>
</dbReference>
<evidence type="ECO:0000259" key="2">
    <source>
        <dbReference type="SMART" id="SM00470"/>
    </source>
</evidence>
<gene>
    <name evidence="3" type="ORF">SM611_04530</name>
</gene>
<comment type="caution">
    <text evidence="3">The sequence shown here is derived from an EMBL/GenBank/DDBJ whole genome shotgun (WGS) entry which is preliminary data.</text>
</comment>
<dbReference type="InterPro" id="IPR036086">
    <property type="entry name" value="ParB/Sulfiredoxin_sf"/>
</dbReference>
<evidence type="ECO:0000313" key="3">
    <source>
        <dbReference type="EMBL" id="MFA1538187.1"/>
    </source>
</evidence>
<dbReference type="InterPro" id="IPR036388">
    <property type="entry name" value="WH-like_DNA-bd_sf"/>
</dbReference>
<feature type="compositionally biased region" description="Basic and acidic residues" evidence="1">
    <location>
        <begin position="226"/>
        <end position="236"/>
    </location>
</feature>
<organism evidence="3 4">
    <name type="scientific">Actinomadura monticuli</name>
    <dbReference type="NCBI Taxonomy" id="3097367"/>
    <lineage>
        <taxon>Bacteria</taxon>
        <taxon>Bacillati</taxon>
        <taxon>Actinomycetota</taxon>
        <taxon>Actinomycetes</taxon>
        <taxon>Streptosporangiales</taxon>
        <taxon>Thermomonosporaceae</taxon>
        <taxon>Actinomadura</taxon>
    </lineage>
</organism>
<dbReference type="Gene3D" id="1.10.10.10">
    <property type="entry name" value="Winged helix-like DNA-binding domain superfamily/Winged helix DNA-binding domain"/>
    <property type="match status" value="1"/>
</dbReference>
<protein>
    <submittedName>
        <fullName evidence="3">Winged helix-turn-helix transcriptional regulator</fullName>
    </submittedName>
</protein>
<dbReference type="EMBL" id="JAXCEI010000002">
    <property type="protein sequence ID" value="MFA1538187.1"/>
    <property type="molecule type" value="Genomic_DNA"/>
</dbReference>
<feature type="region of interest" description="Disordered" evidence="1">
    <location>
        <begin position="226"/>
        <end position="261"/>
    </location>
</feature>
<evidence type="ECO:0000313" key="4">
    <source>
        <dbReference type="Proteomes" id="UP001569963"/>
    </source>
</evidence>
<keyword evidence="4" id="KW-1185">Reference proteome</keyword>
<evidence type="ECO:0000256" key="1">
    <source>
        <dbReference type="SAM" id="MobiDB-lite"/>
    </source>
</evidence>
<dbReference type="RefSeq" id="WP_371947528.1">
    <property type="nucleotide sequence ID" value="NZ_JAXCEI010000002.1"/>
</dbReference>
<dbReference type="Pfam" id="PF13412">
    <property type="entry name" value="HTH_24"/>
    <property type="match status" value="1"/>
</dbReference>
<sequence>MRAEAEIAAIEHGPADTAVTSWTWLDRQLNGCERSSCPIDLLLPADSPRLSGESEDHVRLLAESPSPLPPILVHRPSRRVIDGMHRLAAAKLRGDSEIEVIWYDGDERDAFALAVQSNVSHGLPLSLADRREAAIRIIHSHPDWSDRLIASIVNLAASTVGAIRLRSAAPTAPAHVRIGRDGRARSVDTGEARRLAGRLLQDNPKASLREIAKSTGLAPSTVLDVRKRLSDGRDPVPSRQGLREATANGHTRREPRTTAPPIRYSDYTTALASLKRDPSLRYNDIGRMLVLWLRTGPVDVPMRAKVVEQLPPHCLEVIRTLAHAHATAWQEFALQLENRSAEISQSV</sequence>